<evidence type="ECO:0000313" key="4">
    <source>
        <dbReference type="Proteomes" id="UP000028542"/>
    </source>
</evidence>
<keyword evidence="1" id="KW-0472">Membrane</keyword>
<evidence type="ECO:0000313" key="2">
    <source>
        <dbReference type="EMBL" id="KEZ88883.1"/>
    </source>
</evidence>
<dbReference type="RefSeq" id="WP_035129352.1">
    <property type="nucleotide sequence ID" value="NZ_JPMD01000001.1"/>
</dbReference>
<dbReference type="InterPro" id="IPR014198">
    <property type="entry name" value="Spore_III_AB"/>
</dbReference>
<organism evidence="2 4">
    <name type="scientific">Clostridium sulfidigenes</name>
    <dbReference type="NCBI Taxonomy" id="318464"/>
    <lineage>
        <taxon>Bacteria</taxon>
        <taxon>Bacillati</taxon>
        <taxon>Bacillota</taxon>
        <taxon>Clostridia</taxon>
        <taxon>Eubacteriales</taxon>
        <taxon>Clostridiaceae</taxon>
        <taxon>Clostridium</taxon>
    </lineage>
</organism>
<dbReference type="EMBL" id="JPMD01000001">
    <property type="protein sequence ID" value="KEZ88883.1"/>
    <property type="molecule type" value="Genomic_DNA"/>
</dbReference>
<name>A0A084JIU9_9CLOT</name>
<dbReference type="PIRSF" id="PIRSF021435">
    <property type="entry name" value="SpoIIIAB"/>
    <property type="match status" value="1"/>
</dbReference>
<dbReference type="STRING" id="318464.IO99_01615"/>
<protein>
    <submittedName>
        <fullName evidence="3">Stage III sporulation protein AB</fullName>
    </submittedName>
</protein>
<keyword evidence="1" id="KW-1133">Transmembrane helix</keyword>
<proteinExistence type="predicted"/>
<comment type="caution">
    <text evidence="2">The sequence shown here is derived from an EMBL/GenBank/DDBJ whole genome shotgun (WGS) entry which is preliminary data.</text>
</comment>
<dbReference type="Pfam" id="PF09548">
    <property type="entry name" value="Spore_III_AB"/>
    <property type="match status" value="1"/>
</dbReference>
<keyword evidence="1" id="KW-0812">Transmembrane</keyword>
<gene>
    <name evidence="3" type="primary">spoIIIAB</name>
    <name evidence="3" type="ORF">E7215_04900</name>
    <name evidence="2" type="ORF">IO99_01615</name>
</gene>
<dbReference type="NCBIfam" id="TIGR02833">
    <property type="entry name" value="spore_III_AB"/>
    <property type="match status" value="1"/>
</dbReference>
<accession>A0A084JIU9</accession>
<dbReference type="AlphaFoldDB" id="A0A084JIU9"/>
<feature type="transmembrane region" description="Helical" evidence="1">
    <location>
        <begin position="155"/>
        <end position="171"/>
    </location>
</feature>
<dbReference type="Proteomes" id="UP000768462">
    <property type="component" value="Unassembled WGS sequence"/>
</dbReference>
<reference evidence="3" key="2">
    <citation type="submission" date="2019-04" db="EMBL/GenBank/DDBJ databases">
        <title>Evolution of Biomass-Degrading Anaerobic Consortia Revealed by Metagenomics.</title>
        <authorList>
            <person name="Peng X."/>
        </authorList>
    </citation>
    <scope>NUCLEOTIDE SEQUENCE</scope>
    <source>
        <strain evidence="3">SIG254</strain>
    </source>
</reference>
<sequence length="172" mass="19577">MIKVIGFILIVVSSTILGFSYGEKFKKRVRELKEFQRGVYVLKNEINFTHALLPEALNKVYEKCEEPIAGIFKEASELIISSEECDVNSCFIHSLDKRVDKLSLTKDDLGIFLDFTKSLGEMDIEGHNDMFALTLENLGKAIKNAEYNIDKNVKMYRYLGFSFGAMIGIILM</sequence>
<dbReference type="Proteomes" id="UP000028542">
    <property type="component" value="Unassembled WGS sequence"/>
</dbReference>
<dbReference type="eggNOG" id="ENOG5032S0Q">
    <property type="taxonomic scope" value="Bacteria"/>
</dbReference>
<evidence type="ECO:0000256" key="1">
    <source>
        <dbReference type="SAM" id="Phobius"/>
    </source>
</evidence>
<dbReference type="EMBL" id="SVCM01000058">
    <property type="protein sequence ID" value="MBE6059495.1"/>
    <property type="molecule type" value="Genomic_DNA"/>
</dbReference>
<keyword evidence="4" id="KW-1185">Reference proteome</keyword>
<reference evidence="2 4" key="1">
    <citation type="submission" date="2014-07" db="EMBL/GenBank/DDBJ databases">
        <title>Draft genome of Clostridium sulfidigenes 113A isolated from sediments associated with methane hydrate from Krishna Godavari basin.</title>
        <authorList>
            <person name="Honkalas V.S."/>
            <person name="Dabir A.P."/>
            <person name="Arora P."/>
            <person name="Dhakephalkar P.K."/>
        </authorList>
    </citation>
    <scope>NUCLEOTIDE SEQUENCE [LARGE SCALE GENOMIC DNA]</scope>
    <source>
        <strain evidence="2 4">113A</strain>
    </source>
</reference>
<evidence type="ECO:0000313" key="3">
    <source>
        <dbReference type="EMBL" id="MBE6059495.1"/>
    </source>
</evidence>